<dbReference type="InterPro" id="IPR028082">
    <property type="entry name" value="Peripla_BP_I"/>
</dbReference>
<dbReference type="Gene3D" id="1.10.260.40">
    <property type="entry name" value="lambda repressor-like DNA-binding domains"/>
    <property type="match status" value="1"/>
</dbReference>
<dbReference type="SUPFAM" id="SSF47413">
    <property type="entry name" value="lambda repressor-like DNA-binding domains"/>
    <property type="match status" value="1"/>
</dbReference>
<dbReference type="PANTHER" id="PTHR30146:SF109">
    <property type="entry name" value="HTH-TYPE TRANSCRIPTIONAL REGULATOR GALS"/>
    <property type="match status" value="1"/>
</dbReference>
<sequence>MKKGGGTLKVRLKDIAKAAGVSPTTVSLVLNNRPVRVSDNTRKNILKLSKELNYIPNQQARSLAKNQTNMIGLIVPNIENPFFASIATSIESLLTEYNYITIIMNSNDSHHSEKKMLEKMTALNVDGLIIVYSNEFFFTHSVDYIQKKKRAIPTILLDRYIEDVESPQVYYNNELSGYITTKFLISIGHQNIGMLGANETLINSRHRYKGYKKALKEHNIAINEDWYVETAITFEDGYNKADQILRHGEVTSVICGNDLSALGFMRRAEEIGCRIPDDISVVGHDNIELNRYSSKPLTSIEQNPRKLAEYAVNKLINQIEHKSTNHSFYSDIILEPNLVIGKTTKRL</sequence>
<name>A0A347WII8_9LACT</name>
<dbReference type="Pfam" id="PF00356">
    <property type="entry name" value="LacI"/>
    <property type="match status" value="1"/>
</dbReference>
<dbReference type="InterPro" id="IPR010982">
    <property type="entry name" value="Lambda_DNA-bd_dom_sf"/>
</dbReference>
<dbReference type="GO" id="GO:0003700">
    <property type="term" value="F:DNA-binding transcription factor activity"/>
    <property type="evidence" value="ECO:0007669"/>
    <property type="project" value="TreeGrafter"/>
</dbReference>
<dbReference type="PANTHER" id="PTHR30146">
    <property type="entry name" value="LACI-RELATED TRANSCRIPTIONAL REPRESSOR"/>
    <property type="match status" value="1"/>
</dbReference>
<proteinExistence type="predicted"/>
<evidence type="ECO:0000313" key="5">
    <source>
        <dbReference type="EMBL" id="AXY24895.1"/>
    </source>
</evidence>
<dbReference type="SUPFAM" id="SSF53822">
    <property type="entry name" value="Periplasmic binding protein-like I"/>
    <property type="match status" value="1"/>
</dbReference>
<evidence type="ECO:0000256" key="1">
    <source>
        <dbReference type="ARBA" id="ARBA00023015"/>
    </source>
</evidence>
<dbReference type="KEGG" id="abae:CL176_02020"/>
<dbReference type="AlphaFoldDB" id="A0A347WII8"/>
<keyword evidence="2" id="KW-0238">DNA-binding</keyword>
<dbReference type="OrthoDB" id="9796186at2"/>
<dbReference type="InterPro" id="IPR046335">
    <property type="entry name" value="LacI/GalR-like_sensor"/>
</dbReference>
<feature type="domain" description="HTH lacI-type" evidence="4">
    <location>
        <begin position="10"/>
        <end position="65"/>
    </location>
</feature>
<dbReference type="Proteomes" id="UP000263232">
    <property type="component" value="Chromosome"/>
</dbReference>
<accession>A0A347WII8</accession>
<dbReference type="Pfam" id="PF13377">
    <property type="entry name" value="Peripla_BP_3"/>
    <property type="match status" value="1"/>
</dbReference>
<dbReference type="CDD" id="cd01392">
    <property type="entry name" value="HTH_LacI"/>
    <property type="match status" value="1"/>
</dbReference>
<keyword evidence="3" id="KW-0804">Transcription</keyword>
<gene>
    <name evidence="5" type="ORF">CL176_02020</name>
</gene>
<evidence type="ECO:0000256" key="2">
    <source>
        <dbReference type="ARBA" id="ARBA00023125"/>
    </source>
</evidence>
<organism evidence="5 6">
    <name type="scientific">Suicoccus acidiformans</name>
    <dbReference type="NCBI Taxonomy" id="2036206"/>
    <lineage>
        <taxon>Bacteria</taxon>
        <taxon>Bacillati</taxon>
        <taxon>Bacillota</taxon>
        <taxon>Bacilli</taxon>
        <taxon>Lactobacillales</taxon>
        <taxon>Aerococcaceae</taxon>
        <taxon>Suicoccus</taxon>
    </lineage>
</organism>
<reference evidence="5 6" key="1">
    <citation type="submission" date="2017-09" db="EMBL/GenBank/DDBJ databases">
        <title>Complete genome sequence of Oxytococcus suis strain ZY16052.</title>
        <authorList>
            <person name="Li F."/>
        </authorList>
    </citation>
    <scope>NUCLEOTIDE SEQUENCE [LARGE SCALE GENOMIC DNA]</scope>
    <source>
        <strain evidence="5 6">ZY16052</strain>
    </source>
</reference>
<dbReference type="Gene3D" id="3.40.50.2300">
    <property type="match status" value="2"/>
</dbReference>
<evidence type="ECO:0000259" key="4">
    <source>
        <dbReference type="PROSITE" id="PS50932"/>
    </source>
</evidence>
<dbReference type="InterPro" id="IPR000843">
    <property type="entry name" value="HTH_LacI"/>
</dbReference>
<dbReference type="EMBL" id="CP023434">
    <property type="protein sequence ID" value="AXY24895.1"/>
    <property type="molecule type" value="Genomic_DNA"/>
</dbReference>
<evidence type="ECO:0000313" key="6">
    <source>
        <dbReference type="Proteomes" id="UP000263232"/>
    </source>
</evidence>
<protein>
    <submittedName>
        <fullName evidence="5">LacI family transcriptional regulator</fullName>
    </submittedName>
</protein>
<dbReference type="SMART" id="SM00354">
    <property type="entry name" value="HTH_LACI"/>
    <property type="match status" value="1"/>
</dbReference>
<dbReference type="PROSITE" id="PS00356">
    <property type="entry name" value="HTH_LACI_1"/>
    <property type="match status" value="1"/>
</dbReference>
<keyword evidence="1" id="KW-0805">Transcription regulation</keyword>
<dbReference type="PROSITE" id="PS50932">
    <property type="entry name" value="HTH_LACI_2"/>
    <property type="match status" value="1"/>
</dbReference>
<dbReference type="CDD" id="cd06267">
    <property type="entry name" value="PBP1_LacI_sugar_binding-like"/>
    <property type="match status" value="1"/>
</dbReference>
<dbReference type="GO" id="GO:0000976">
    <property type="term" value="F:transcription cis-regulatory region binding"/>
    <property type="evidence" value="ECO:0007669"/>
    <property type="project" value="TreeGrafter"/>
</dbReference>
<evidence type="ECO:0000256" key="3">
    <source>
        <dbReference type="ARBA" id="ARBA00023163"/>
    </source>
</evidence>
<keyword evidence="6" id="KW-1185">Reference proteome</keyword>